<dbReference type="InterPro" id="IPR045133">
    <property type="entry name" value="IRE1/2-like"/>
</dbReference>
<dbReference type="InterPro" id="IPR000719">
    <property type="entry name" value="Prot_kinase_dom"/>
</dbReference>
<dbReference type="AlphaFoldDB" id="A0A8B9MWL4"/>
<evidence type="ECO:0000256" key="10">
    <source>
        <dbReference type="ARBA" id="ARBA00022729"/>
    </source>
</evidence>
<evidence type="ECO:0000256" key="21">
    <source>
        <dbReference type="ARBA" id="ARBA00023157"/>
    </source>
</evidence>
<comment type="catalytic activity">
    <reaction evidence="26">
        <text>L-threonyl-[protein] + ATP = O-phospho-L-threonyl-[protein] + ADP + H(+)</text>
        <dbReference type="Rhea" id="RHEA:46608"/>
        <dbReference type="Rhea" id="RHEA-COMP:11060"/>
        <dbReference type="Rhea" id="RHEA-COMP:11605"/>
        <dbReference type="ChEBI" id="CHEBI:15378"/>
        <dbReference type="ChEBI" id="CHEBI:30013"/>
        <dbReference type="ChEBI" id="CHEBI:30616"/>
        <dbReference type="ChEBI" id="CHEBI:61977"/>
        <dbReference type="ChEBI" id="CHEBI:456216"/>
        <dbReference type="EC" id="2.7.11.1"/>
    </reaction>
</comment>
<dbReference type="Pfam" id="PF00069">
    <property type="entry name" value="Pkinase"/>
    <property type="match status" value="1"/>
</dbReference>
<dbReference type="Gene3D" id="2.130.10.10">
    <property type="entry name" value="YVTN repeat-like/Quinoprotein amine dehydrogenase"/>
    <property type="match status" value="1"/>
</dbReference>
<evidence type="ECO:0000256" key="1">
    <source>
        <dbReference type="ARBA" id="ARBA00001946"/>
    </source>
</evidence>
<keyword evidence="5" id="KW-0597">Phosphoprotein</keyword>
<feature type="signal peptide" evidence="33">
    <location>
        <begin position="1"/>
        <end position="25"/>
    </location>
</feature>
<keyword evidence="22" id="KW-0804">Transcription</keyword>
<dbReference type="FunFam" id="3.30.200.20:FF:000077">
    <property type="entry name" value="Putative Serine/threonine-protein kinase/endoribonuclease IRE1"/>
    <property type="match status" value="1"/>
</dbReference>
<feature type="domain" description="Protein kinase" evidence="34">
    <location>
        <begin position="487"/>
        <end position="748"/>
    </location>
</feature>
<keyword evidence="15" id="KW-0256">Endoplasmic reticulum</keyword>
<keyword evidence="37" id="KW-1185">Reference proteome</keyword>
<evidence type="ECO:0000256" key="24">
    <source>
        <dbReference type="ARBA" id="ARBA00023230"/>
    </source>
</evidence>
<dbReference type="Gene3D" id="1.20.1440.180">
    <property type="entry name" value="KEN domain"/>
    <property type="match status" value="1"/>
</dbReference>
<dbReference type="PROSITE" id="PS50011">
    <property type="entry name" value="PROTEIN_KINASE_DOM"/>
    <property type="match status" value="1"/>
</dbReference>
<keyword evidence="14" id="KW-0378">Hydrolase</keyword>
<dbReference type="Pfam" id="PF06479">
    <property type="entry name" value="Ribonuc_2-5A"/>
    <property type="match status" value="1"/>
</dbReference>
<dbReference type="CDD" id="cd13982">
    <property type="entry name" value="STKc_IRE1"/>
    <property type="match status" value="1"/>
</dbReference>
<feature type="domain" description="KEN" evidence="35">
    <location>
        <begin position="751"/>
        <end position="879"/>
    </location>
</feature>
<dbReference type="InterPro" id="IPR011009">
    <property type="entry name" value="Kinase-like_dom_sf"/>
</dbReference>
<name>A0A8B9MWL4_9AVES</name>
<comment type="subcellular location">
    <subcellularLocation>
        <location evidence="2">Endoplasmic reticulum membrane</location>
        <topology evidence="2">Single-pass type I membrane protein</topology>
    </subcellularLocation>
</comment>
<dbReference type="SUPFAM" id="SSF56112">
    <property type="entry name" value="Protein kinase-like (PK-like)"/>
    <property type="match status" value="1"/>
</dbReference>
<keyword evidence="4" id="KW-0723">Serine/threonine-protein kinase</keyword>
<evidence type="ECO:0000256" key="31">
    <source>
        <dbReference type="ARBA" id="ARBA00083182"/>
    </source>
</evidence>
<dbReference type="SMART" id="SM00220">
    <property type="entry name" value="S_TKc"/>
    <property type="match status" value="1"/>
</dbReference>
<dbReference type="FunFam" id="1.20.1440.180:FF:000001">
    <property type="entry name" value="Serine/threonine-protein kinase/endoribonuclease IRE1"/>
    <property type="match status" value="1"/>
</dbReference>
<dbReference type="GO" id="GO:1990604">
    <property type="term" value="C:IRE1-TRAF2-ASK1 complex"/>
    <property type="evidence" value="ECO:0007669"/>
    <property type="project" value="TreeGrafter"/>
</dbReference>
<keyword evidence="13" id="KW-0418">Kinase</keyword>
<dbReference type="InterPro" id="IPR015943">
    <property type="entry name" value="WD40/YVTN_repeat-like_dom_sf"/>
</dbReference>
<dbReference type="GO" id="GO:0016787">
    <property type="term" value="F:hydrolase activity"/>
    <property type="evidence" value="ECO:0007669"/>
    <property type="project" value="UniProtKB-KW"/>
</dbReference>
<dbReference type="InterPro" id="IPR008271">
    <property type="entry name" value="Ser/Thr_kinase_AS"/>
</dbReference>
<dbReference type="InterPro" id="IPR011047">
    <property type="entry name" value="Quinoprotein_ADH-like_sf"/>
</dbReference>
<evidence type="ECO:0000256" key="7">
    <source>
        <dbReference type="ARBA" id="ARBA00022692"/>
    </source>
</evidence>
<dbReference type="SUPFAM" id="SSF50998">
    <property type="entry name" value="Quinoprotein alcohol dehydrogenase-like"/>
    <property type="match status" value="1"/>
</dbReference>
<evidence type="ECO:0000313" key="36">
    <source>
        <dbReference type="Ensembl" id="ENSANIP00000013834.1"/>
    </source>
</evidence>
<dbReference type="Gene3D" id="1.10.510.10">
    <property type="entry name" value="Transferase(Phosphotransferase) domain 1"/>
    <property type="match status" value="1"/>
</dbReference>
<dbReference type="FunFam" id="2.130.10.10:FF:000225">
    <property type="entry name" value="Endoplasmic reticulum to nucleus-signaling 1"/>
    <property type="match status" value="1"/>
</dbReference>
<evidence type="ECO:0000256" key="26">
    <source>
        <dbReference type="ARBA" id="ARBA00047899"/>
    </source>
</evidence>
<protein>
    <recommendedName>
        <fullName evidence="28">Serine/threonine-protein kinase/endoribonuclease IRE1</fullName>
        <ecNumber evidence="3">2.7.11.1</ecNumber>
    </recommendedName>
    <alternativeName>
        <fullName evidence="29">Endoplasmic reticulum-to-nucleus signaling 1</fullName>
    </alternativeName>
    <alternativeName>
        <fullName evidence="30">Inositol-requiring protein 1</fullName>
    </alternativeName>
    <alternativeName>
        <fullName evidence="31">Ire1-alpha</fullName>
    </alternativeName>
</protein>
<dbReference type="PROSITE" id="PS51392">
    <property type="entry name" value="KEN"/>
    <property type="match status" value="1"/>
</dbReference>
<evidence type="ECO:0000256" key="14">
    <source>
        <dbReference type="ARBA" id="ARBA00022801"/>
    </source>
</evidence>
<keyword evidence="18" id="KW-1133">Transmembrane helix</keyword>
<evidence type="ECO:0000256" key="15">
    <source>
        <dbReference type="ARBA" id="ARBA00022824"/>
    </source>
</evidence>
<evidence type="ECO:0000256" key="20">
    <source>
        <dbReference type="ARBA" id="ARBA00023136"/>
    </source>
</evidence>
<sequence length="886" mass="98239">MLPVVLLTVSAAILVPRLNCLKASAVTVPETLLFISTLDGNLHAVSKSTGDIKWTLKDDPILQVPVYVAEPAFLPDPNDGSLYILGGKNKEGLMKLPFTIPELVQSSPCRSSDGVLYTGKKQDTWFIVDPKSGEKQTTLSTEAWDGLCPSSPLLYIGRTQYVITMYDTKSRELRWNATFSDYSAPLCEESYHYKMAHFSSSGDGLVVTLDKENGEVLWAQNYGSPVVGIYMWHQDSLRRVPHLNLAMETLRYLTFHSQDIHLFKWSYQSVKDFATTKTQLLPALYVGKYAASFYALTSLVHGSVALVPQGITLARIDGPTTDDVTMRESGECEITPSTDVKYPQGSITSLHNQWLLIGADPQRAPAFPASSLPEGAPARGSPSSLPWFVFQKLQKQHAVQQQQLEKQIQLLQQQQEMLLPGRVSGESVPAEPGELGLSRGSASQLSQSSGPLARLKDLANGAAEGWVPSSSSADAEPDVIVVGKVSFNPKDVLGHGAGGTFVFRGQFDGRNVAVKRLLPECFHLVDREVQLLRESDEHPHVVRYFCTEKDKQFHYIAIELCSATLQEYVESPSFDRRSLDPVSLLRQTMSGLAHLHSLSIVHRDLKPCNILISVPNRHGQIRAVISDFGLCKKLQGGRQSFSLRSGIPGTEGWIAPEVLQETPKENPTCAVDIFSAGCIFYYVVSGGQHPFGDSLRRQANILSGSYQLSCLQEEAHDKLVARELIAAMISAEPQHRPSAPMVLVHPFFWSEEKQLQFFQDVSDRVEKEPAEGPIVSALESGGRSVVRTNWRMHISLPLQTDLRKFRTYKGGSVRDLLRAMRNKKHHYHELPADVRAALGSVPDGFVRYFTSRFPQLLLHTHGAMRVCAQERLFRSYYCQGPGGEGK</sequence>
<evidence type="ECO:0000313" key="37">
    <source>
        <dbReference type="Proteomes" id="UP000694541"/>
    </source>
</evidence>
<evidence type="ECO:0000256" key="32">
    <source>
        <dbReference type="SAM" id="MobiDB-lite"/>
    </source>
</evidence>
<evidence type="ECO:0000259" key="35">
    <source>
        <dbReference type="PROSITE" id="PS51392"/>
    </source>
</evidence>
<keyword evidence="8" id="KW-0053">Apoptosis</keyword>
<comment type="catalytic activity">
    <reaction evidence="27">
        <text>L-seryl-[protein] + ATP = O-phospho-L-seryl-[protein] + ADP + H(+)</text>
        <dbReference type="Rhea" id="RHEA:17989"/>
        <dbReference type="Rhea" id="RHEA-COMP:9863"/>
        <dbReference type="Rhea" id="RHEA-COMP:11604"/>
        <dbReference type="ChEBI" id="CHEBI:15378"/>
        <dbReference type="ChEBI" id="CHEBI:29999"/>
        <dbReference type="ChEBI" id="CHEBI:30616"/>
        <dbReference type="ChEBI" id="CHEBI:83421"/>
        <dbReference type="ChEBI" id="CHEBI:456216"/>
        <dbReference type="EC" id="2.7.11.1"/>
    </reaction>
</comment>
<evidence type="ECO:0000256" key="25">
    <source>
        <dbReference type="ARBA" id="ARBA00023268"/>
    </source>
</evidence>
<evidence type="ECO:0000256" key="33">
    <source>
        <dbReference type="SAM" id="SignalP"/>
    </source>
</evidence>
<keyword evidence="24" id="KW-0834">Unfolded protein response</keyword>
<dbReference type="CDD" id="cd10422">
    <property type="entry name" value="RNase_Ire1"/>
    <property type="match status" value="1"/>
</dbReference>
<dbReference type="Ensembl" id="ENSANIT00000014314.1">
    <property type="protein sequence ID" value="ENSANIP00000013834.1"/>
    <property type="gene ID" value="ENSANIG00000008615.1"/>
</dbReference>
<proteinExistence type="predicted"/>
<dbReference type="CDD" id="cd09769">
    <property type="entry name" value="Luminal_IRE1"/>
    <property type="match status" value="1"/>
</dbReference>
<dbReference type="SMART" id="SM00580">
    <property type="entry name" value="PUG"/>
    <property type="match status" value="1"/>
</dbReference>
<evidence type="ECO:0000256" key="12">
    <source>
        <dbReference type="ARBA" id="ARBA00022765"/>
    </source>
</evidence>
<dbReference type="GO" id="GO:0042803">
    <property type="term" value="F:protein homodimerization activity"/>
    <property type="evidence" value="ECO:0007669"/>
    <property type="project" value="UniProtKB-ARBA"/>
</dbReference>
<evidence type="ECO:0000256" key="5">
    <source>
        <dbReference type="ARBA" id="ARBA00022553"/>
    </source>
</evidence>
<dbReference type="GO" id="GO:0033120">
    <property type="term" value="P:positive regulation of RNA splicing"/>
    <property type="evidence" value="ECO:0007669"/>
    <property type="project" value="UniProtKB-ARBA"/>
</dbReference>
<evidence type="ECO:0000256" key="4">
    <source>
        <dbReference type="ARBA" id="ARBA00022527"/>
    </source>
</evidence>
<keyword evidence="19" id="KW-0805">Transcription regulation</keyword>
<reference evidence="36" key="1">
    <citation type="submission" date="2025-08" db="UniProtKB">
        <authorList>
            <consortium name="Ensembl"/>
        </authorList>
    </citation>
    <scope>IDENTIFICATION</scope>
</reference>
<evidence type="ECO:0000256" key="6">
    <source>
        <dbReference type="ARBA" id="ARBA00022679"/>
    </source>
</evidence>
<evidence type="ECO:0000256" key="28">
    <source>
        <dbReference type="ARBA" id="ARBA00073767"/>
    </source>
</evidence>
<evidence type="ECO:0000256" key="9">
    <source>
        <dbReference type="ARBA" id="ARBA00022723"/>
    </source>
</evidence>
<dbReference type="PANTHER" id="PTHR13954">
    <property type="entry name" value="IRE1-RELATED"/>
    <property type="match status" value="1"/>
</dbReference>
<evidence type="ECO:0000256" key="13">
    <source>
        <dbReference type="ARBA" id="ARBA00022777"/>
    </source>
</evidence>
<keyword evidence="23" id="KW-0325">Glycoprotein</keyword>
<comment type="cofactor">
    <cofactor evidence="1">
        <name>Mg(2+)</name>
        <dbReference type="ChEBI" id="CHEBI:18420"/>
    </cofactor>
</comment>
<reference evidence="36" key="2">
    <citation type="submission" date="2025-09" db="UniProtKB">
        <authorList>
            <consortium name="Ensembl"/>
        </authorList>
    </citation>
    <scope>IDENTIFICATION</scope>
</reference>
<dbReference type="GO" id="GO:0051082">
    <property type="term" value="F:unfolded protein binding"/>
    <property type="evidence" value="ECO:0007669"/>
    <property type="project" value="TreeGrafter"/>
</dbReference>
<evidence type="ECO:0000256" key="2">
    <source>
        <dbReference type="ARBA" id="ARBA00004115"/>
    </source>
</evidence>
<feature type="chain" id="PRO_5034335960" description="Serine/threonine-protein kinase/endoribonuclease IRE1" evidence="33">
    <location>
        <begin position="26"/>
        <end position="886"/>
    </location>
</feature>
<dbReference type="PROSITE" id="PS00108">
    <property type="entry name" value="PROTEIN_KINASE_ST"/>
    <property type="match status" value="1"/>
</dbReference>
<dbReference type="EC" id="2.7.11.1" evidence="3"/>
<keyword evidence="6" id="KW-0808">Transferase</keyword>
<dbReference type="GO" id="GO:0036498">
    <property type="term" value="P:IRE1-mediated unfolded protein response"/>
    <property type="evidence" value="ECO:0007669"/>
    <property type="project" value="UniProtKB-ARBA"/>
</dbReference>
<evidence type="ECO:0000256" key="16">
    <source>
        <dbReference type="ARBA" id="ARBA00022840"/>
    </source>
</evidence>
<keyword evidence="10 33" id="KW-0732">Signal</keyword>
<evidence type="ECO:0000256" key="18">
    <source>
        <dbReference type="ARBA" id="ARBA00022989"/>
    </source>
</evidence>
<keyword evidence="11" id="KW-0547">Nucleotide-binding</keyword>
<dbReference type="InterPro" id="IPR010513">
    <property type="entry name" value="KEN_dom"/>
</dbReference>
<evidence type="ECO:0000259" key="34">
    <source>
        <dbReference type="PROSITE" id="PS50011"/>
    </source>
</evidence>
<evidence type="ECO:0000256" key="23">
    <source>
        <dbReference type="ARBA" id="ARBA00023180"/>
    </source>
</evidence>
<dbReference type="Gene3D" id="3.30.200.20">
    <property type="entry name" value="Phosphorylase Kinase, domain 1"/>
    <property type="match status" value="1"/>
</dbReference>
<evidence type="ECO:0000256" key="19">
    <source>
        <dbReference type="ARBA" id="ARBA00023015"/>
    </source>
</evidence>
<dbReference type="GO" id="GO:0046872">
    <property type="term" value="F:metal ion binding"/>
    <property type="evidence" value="ECO:0007669"/>
    <property type="project" value="UniProtKB-KW"/>
</dbReference>
<evidence type="ECO:0000256" key="17">
    <source>
        <dbReference type="ARBA" id="ARBA00022842"/>
    </source>
</evidence>
<accession>A0A8B9MWL4</accession>
<dbReference type="GO" id="GO:0010629">
    <property type="term" value="P:negative regulation of gene expression"/>
    <property type="evidence" value="ECO:0007669"/>
    <property type="project" value="UniProtKB-ARBA"/>
</dbReference>
<evidence type="ECO:0000256" key="27">
    <source>
        <dbReference type="ARBA" id="ARBA00048679"/>
    </source>
</evidence>
<organism evidence="36 37">
    <name type="scientific">Accipiter nisus</name>
    <name type="common">Eurasian sparrowhawk</name>
    <dbReference type="NCBI Taxonomy" id="211598"/>
    <lineage>
        <taxon>Eukaryota</taxon>
        <taxon>Metazoa</taxon>
        <taxon>Chordata</taxon>
        <taxon>Craniata</taxon>
        <taxon>Vertebrata</taxon>
        <taxon>Euteleostomi</taxon>
        <taxon>Archelosauria</taxon>
        <taxon>Archosauria</taxon>
        <taxon>Dinosauria</taxon>
        <taxon>Saurischia</taxon>
        <taxon>Theropoda</taxon>
        <taxon>Coelurosauria</taxon>
        <taxon>Aves</taxon>
        <taxon>Neognathae</taxon>
        <taxon>Neoaves</taxon>
        <taxon>Telluraves</taxon>
        <taxon>Accipitrimorphae</taxon>
        <taxon>Accipitriformes</taxon>
        <taxon>Accipitridae</taxon>
        <taxon>Accipitrinae</taxon>
        <taxon>Accipiter</taxon>
    </lineage>
</organism>
<dbReference type="GO" id="GO:0006397">
    <property type="term" value="P:mRNA processing"/>
    <property type="evidence" value="ECO:0007669"/>
    <property type="project" value="InterPro"/>
</dbReference>
<keyword evidence="25" id="KW-0511">Multifunctional enzyme</keyword>
<dbReference type="GO" id="GO:0004674">
    <property type="term" value="F:protein serine/threonine kinase activity"/>
    <property type="evidence" value="ECO:0007669"/>
    <property type="project" value="UniProtKB-KW"/>
</dbReference>
<dbReference type="GO" id="GO:0004521">
    <property type="term" value="F:RNA endonuclease activity"/>
    <property type="evidence" value="ECO:0007669"/>
    <property type="project" value="InterPro"/>
</dbReference>
<dbReference type="InterPro" id="IPR018391">
    <property type="entry name" value="PQQ_b-propeller_rpt"/>
</dbReference>
<keyword evidence="16" id="KW-0067">ATP-binding</keyword>
<dbReference type="SMART" id="SM00564">
    <property type="entry name" value="PQQ"/>
    <property type="match status" value="4"/>
</dbReference>
<dbReference type="GO" id="GO:1905898">
    <property type="term" value="P:positive regulation of response to endoplasmic reticulum stress"/>
    <property type="evidence" value="ECO:0007669"/>
    <property type="project" value="UniProtKB-ARBA"/>
</dbReference>
<evidence type="ECO:0000256" key="3">
    <source>
        <dbReference type="ARBA" id="ARBA00012513"/>
    </source>
</evidence>
<keyword evidence="12" id="KW-0013">ADP-ribosylation</keyword>
<dbReference type="GO" id="GO:0005524">
    <property type="term" value="F:ATP binding"/>
    <property type="evidence" value="ECO:0007669"/>
    <property type="project" value="UniProtKB-KW"/>
</dbReference>
<keyword evidence="7" id="KW-0812">Transmembrane</keyword>
<evidence type="ECO:0000256" key="11">
    <source>
        <dbReference type="ARBA" id="ARBA00022741"/>
    </source>
</evidence>
<evidence type="ECO:0000256" key="30">
    <source>
        <dbReference type="ARBA" id="ARBA00078578"/>
    </source>
</evidence>
<dbReference type="InterPro" id="IPR038357">
    <property type="entry name" value="KEN_sf"/>
</dbReference>
<dbReference type="FunFam" id="1.10.510.10:FF:000215">
    <property type="entry name" value="serine/threonine-protein kinase/endoribonuclease IRE1 isoform X1"/>
    <property type="match status" value="1"/>
</dbReference>
<keyword evidence="20" id="KW-0472">Membrane</keyword>
<keyword evidence="9" id="KW-0479">Metal-binding</keyword>
<evidence type="ECO:0000256" key="8">
    <source>
        <dbReference type="ARBA" id="ARBA00022703"/>
    </source>
</evidence>
<dbReference type="Proteomes" id="UP000694541">
    <property type="component" value="Unplaced"/>
</dbReference>
<keyword evidence="21" id="KW-1015">Disulfide bond</keyword>
<keyword evidence="17" id="KW-0460">Magnesium</keyword>
<dbReference type="GO" id="GO:0070059">
    <property type="term" value="P:intrinsic apoptotic signaling pathway in response to endoplasmic reticulum stress"/>
    <property type="evidence" value="ECO:0007669"/>
    <property type="project" value="TreeGrafter"/>
</dbReference>
<evidence type="ECO:0000256" key="29">
    <source>
        <dbReference type="ARBA" id="ARBA00076266"/>
    </source>
</evidence>
<feature type="region of interest" description="Disordered" evidence="32">
    <location>
        <begin position="423"/>
        <end position="443"/>
    </location>
</feature>
<dbReference type="PANTHER" id="PTHR13954:SF15">
    <property type="entry name" value="SERINE_THREONINE-PROTEIN KINASE_ENDORIBONUCLEASE IRE2"/>
    <property type="match status" value="1"/>
</dbReference>
<evidence type="ECO:0000256" key="22">
    <source>
        <dbReference type="ARBA" id="ARBA00023163"/>
    </source>
</evidence>